<dbReference type="Pfam" id="PF00134">
    <property type="entry name" value="Cyclin_N"/>
    <property type="match status" value="1"/>
</dbReference>
<dbReference type="InterPro" id="IPR048258">
    <property type="entry name" value="Cyclins_cyclin-box"/>
</dbReference>
<dbReference type="KEGG" id="dzi:111285551"/>
<evidence type="ECO:0000313" key="10">
    <source>
        <dbReference type="RefSeq" id="XP_022730789.1"/>
    </source>
</evidence>
<dbReference type="Gene3D" id="1.10.472.10">
    <property type="entry name" value="Cyclin-like"/>
    <property type="match status" value="2"/>
</dbReference>
<feature type="domain" description="Cyclin-like" evidence="7">
    <location>
        <begin position="317"/>
        <end position="401"/>
    </location>
</feature>
<dbReference type="FunFam" id="1.10.472.10:FF:000032">
    <property type="entry name" value="G2/mitotic-specific cyclin-1"/>
    <property type="match status" value="1"/>
</dbReference>
<dbReference type="GO" id="GO:0051301">
    <property type="term" value="P:cell division"/>
    <property type="evidence" value="ECO:0007669"/>
    <property type="project" value="UniProtKB-KW"/>
</dbReference>
<dbReference type="CDD" id="cd20567">
    <property type="entry name" value="CYCLIN_AtCycB-like_rpt1"/>
    <property type="match status" value="1"/>
</dbReference>
<evidence type="ECO:0000256" key="2">
    <source>
        <dbReference type="ARBA" id="ARBA00022618"/>
    </source>
</evidence>
<dbReference type="RefSeq" id="XP_022730789.1">
    <property type="nucleotide sequence ID" value="XM_022875054.1"/>
</dbReference>
<dbReference type="AlphaFoldDB" id="A0A6P5XRC0"/>
<evidence type="ECO:0000256" key="6">
    <source>
        <dbReference type="SAM" id="MobiDB-lite"/>
    </source>
</evidence>
<keyword evidence="4" id="KW-0131">Cell cycle</keyword>
<dbReference type="Proteomes" id="UP000515121">
    <property type="component" value="Unplaced"/>
</dbReference>
<evidence type="ECO:0000256" key="3">
    <source>
        <dbReference type="ARBA" id="ARBA00023127"/>
    </source>
</evidence>
<dbReference type="InterPro" id="IPR004367">
    <property type="entry name" value="Cyclin_C-dom"/>
</dbReference>
<dbReference type="GO" id="GO:0010332">
    <property type="term" value="P:response to gamma radiation"/>
    <property type="evidence" value="ECO:0007669"/>
    <property type="project" value="UniProtKB-ARBA"/>
</dbReference>
<dbReference type="PIRSF" id="PIRSF001771">
    <property type="entry name" value="Cyclin_A_B_D_E"/>
    <property type="match status" value="1"/>
</dbReference>
<dbReference type="InterPro" id="IPR006671">
    <property type="entry name" value="Cyclin_N"/>
</dbReference>
<dbReference type="PROSITE" id="PS00292">
    <property type="entry name" value="CYCLINS"/>
    <property type="match status" value="1"/>
</dbReference>
<dbReference type="GeneID" id="111285551"/>
<dbReference type="GO" id="GO:0044772">
    <property type="term" value="P:mitotic cell cycle phase transition"/>
    <property type="evidence" value="ECO:0007669"/>
    <property type="project" value="InterPro"/>
</dbReference>
<feature type="region of interest" description="Disordered" evidence="6">
    <location>
        <begin position="1"/>
        <end position="20"/>
    </location>
</feature>
<gene>
    <name evidence="10" type="primary">LOC111285551</name>
</gene>
<proteinExistence type="inferred from homology"/>
<dbReference type="SUPFAM" id="SSF47954">
    <property type="entry name" value="Cyclin-like"/>
    <property type="match status" value="2"/>
</dbReference>
<keyword evidence="2" id="KW-0132">Cell division</keyword>
<dbReference type="InterPro" id="IPR039361">
    <property type="entry name" value="Cyclin"/>
</dbReference>
<keyword evidence="3 5" id="KW-0195">Cyclin</keyword>
<dbReference type="PANTHER" id="PTHR10177">
    <property type="entry name" value="CYCLINS"/>
    <property type="match status" value="1"/>
</dbReference>
<protein>
    <submittedName>
        <fullName evidence="10">G2/mitotic-specific cyclin S13-7-like isoform X1</fullName>
    </submittedName>
</protein>
<comment type="similarity">
    <text evidence="1">Belongs to the cyclin family. Cyclin AB subfamily.</text>
</comment>
<name>A0A6P5XRC0_DURZI</name>
<dbReference type="SMART" id="SM01332">
    <property type="entry name" value="Cyclin_C"/>
    <property type="match status" value="1"/>
</dbReference>
<evidence type="ECO:0000256" key="1">
    <source>
        <dbReference type="ARBA" id="ARBA00006955"/>
    </source>
</evidence>
<evidence type="ECO:0000256" key="5">
    <source>
        <dbReference type="RuleBase" id="RU000383"/>
    </source>
</evidence>
<dbReference type="InterPro" id="IPR036915">
    <property type="entry name" value="Cyclin-like_sf"/>
</dbReference>
<accession>A0A6P5XRC0</accession>
<organism evidence="9 10">
    <name type="scientific">Durio zibethinus</name>
    <name type="common">Durian</name>
    <dbReference type="NCBI Taxonomy" id="66656"/>
    <lineage>
        <taxon>Eukaryota</taxon>
        <taxon>Viridiplantae</taxon>
        <taxon>Streptophyta</taxon>
        <taxon>Embryophyta</taxon>
        <taxon>Tracheophyta</taxon>
        <taxon>Spermatophyta</taxon>
        <taxon>Magnoliopsida</taxon>
        <taxon>eudicotyledons</taxon>
        <taxon>Gunneridae</taxon>
        <taxon>Pentapetalae</taxon>
        <taxon>rosids</taxon>
        <taxon>malvids</taxon>
        <taxon>Malvales</taxon>
        <taxon>Malvaceae</taxon>
        <taxon>Helicteroideae</taxon>
        <taxon>Durio</taxon>
    </lineage>
</organism>
<evidence type="ECO:0000256" key="4">
    <source>
        <dbReference type="ARBA" id="ARBA00023306"/>
    </source>
</evidence>
<dbReference type="GO" id="GO:0016538">
    <property type="term" value="F:cyclin-dependent protein serine/threonine kinase regulator activity"/>
    <property type="evidence" value="ECO:0007669"/>
    <property type="project" value="InterPro"/>
</dbReference>
<dbReference type="FunFam" id="1.10.472.10:FF:000167">
    <property type="entry name" value="Mitotic cyclin 6"/>
    <property type="match status" value="1"/>
</dbReference>
<reference evidence="10" key="1">
    <citation type="submission" date="2025-08" db="UniProtKB">
        <authorList>
            <consortium name="RefSeq"/>
        </authorList>
    </citation>
    <scope>IDENTIFICATION</scope>
    <source>
        <tissue evidence="10">Fruit stalk</tissue>
    </source>
</reference>
<dbReference type="InterPro" id="IPR046965">
    <property type="entry name" value="Cyclin_A/B-like"/>
</dbReference>
<feature type="domain" description="Cyclin-like" evidence="7">
    <location>
        <begin position="220"/>
        <end position="304"/>
    </location>
</feature>
<dbReference type="SMART" id="SM00385">
    <property type="entry name" value="CYCLIN"/>
    <property type="match status" value="2"/>
</dbReference>
<evidence type="ECO:0000313" key="9">
    <source>
        <dbReference type="Proteomes" id="UP000515121"/>
    </source>
</evidence>
<evidence type="ECO:0000259" key="8">
    <source>
        <dbReference type="SMART" id="SM01332"/>
    </source>
</evidence>
<sequence length="444" mass="49966">MAPRAVVPQHENNGEVKQKNVVVDGRNRRVLQDIGNFVNERAAQGKKPITEGVVAVAQPVKGGGVTKGVAAQRKAVDKVDKPKPESVIVISSDEKTEKSRHVSRSEGSSKKEVKTLTSILSARSKVIYQVKELTAFLFFRVVYCLWIELISLQAACGLTNKLNDLIEDVDGADADNELAVTEYVDDIYKFYKLTEDDGRVRDYMDLQPDINAKMRSILVDWLIEVHRKFDLMPETLYLTINIVDRFLSVKVVPRKELQLVGISAMLIACKYEEIWAPEVNDFVFISDNAYAREQVLVMEKSILDKLEWYLTVPTPYVFLIRFIKASIPSDEKMKDLVFFLAELGLMQYPTVVLYCPSMLAAAAVYAAKCTLDKSPLWSETLKHHTGYSEDQLMNCAKLLVKLHSKAAESKLKAVYRKFSSPDRSAVALLSPAKSLLPIHDAEIF</sequence>
<evidence type="ECO:0000259" key="7">
    <source>
        <dbReference type="SMART" id="SM00385"/>
    </source>
</evidence>
<dbReference type="InterPro" id="IPR013763">
    <property type="entry name" value="Cyclin-like_dom"/>
</dbReference>
<dbReference type="Pfam" id="PF02984">
    <property type="entry name" value="Cyclin_C"/>
    <property type="match status" value="1"/>
</dbReference>
<keyword evidence="9" id="KW-1185">Reference proteome</keyword>
<feature type="domain" description="Cyclin C-terminal" evidence="8">
    <location>
        <begin position="313"/>
        <end position="432"/>
    </location>
</feature>
<dbReference type="OrthoDB" id="5590282at2759"/>